<feature type="domain" description="HTH marR-type" evidence="4">
    <location>
        <begin position="9"/>
        <end position="137"/>
    </location>
</feature>
<evidence type="ECO:0000256" key="3">
    <source>
        <dbReference type="ARBA" id="ARBA00023163"/>
    </source>
</evidence>
<sequence>MPTPPPRRPDDLVQLLTRAERLAARRLQAVLAEEGCSLDAWRVLALLSDGEGHHMTAIAEAAFLPPPTLTKLVDQLVDQNLVHRRVDPFDRRRVLARLTPRGQEYWQRVDRAVRVGWPPLGEGDDDLLRSLLDRLAAALEQQATV</sequence>
<dbReference type="Proteomes" id="UP001550603">
    <property type="component" value="Unassembled WGS sequence"/>
</dbReference>
<dbReference type="PANTHER" id="PTHR33164:SF64">
    <property type="entry name" value="TRANSCRIPTIONAL REGULATOR SLYA"/>
    <property type="match status" value="1"/>
</dbReference>
<keyword evidence="1" id="KW-0805">Transcription regulation</keyword>
<dbReference type="SUPFAM" id="SSF46785">
    <property type="entry name" value="Winged helix' DNA-binding domain"/>
    <property type="match status" value="1"/>
</dbReference>
<protein>
    <submittedName>
        <fullName evidence="5">MarR family transcriptional regulator</fullName>
    </submittedName>
</protein>
<dbReference type="EMBL" id="JBEYBN010000015">
    <property type="protein sequence ID" value="MEU2267432.1"/>
    <property type="molecule type" value="Genomic_DNA"/>
</dbReference>
<dbReference type="PANTHER" id="PTHR33164">
    <property type="entry name" value="TRANSCRIPTIONAL REGULATOR, MARR FAMILY"/>
    <property type="match status" value="1"/>
</dbReference>
<dbReference type="InterPro" id="IPR039422">
    <property type="entry name" value="MarR/SlyA-like"/>
</dbReference>
<dbReference type="InterPro" id="IPR036390">
    <property type="entry name" value="WH_DNA-bd_sf"/>
</dbReference>
<comment type="caution">
    <text evidence="5">The sequence shown here is derived from an EMBL/GenBank/DDBJ whole genome shotgun (WGS) entry which is preliminary data.</text>
</comment>
<dbReference type="PROSITE" id="PS50995">
    <property type="entry name" value="HTH_MARR_2"/>
    <property type="match status" value="1"/>
</dbReference>
<dbReference type="RefSeq" id="WP_359788484.1">
    <property type="nucleotide sequence ID" value="NZ_JBEYBN010000015.1"/>
</dbReference>
<evidence type="ECO:0000256" key="1">
    <source>
        <dbReference type="ARBA" id="ARBA00023015"/>
    </source>
</evidence>
<keyword evidence="3" id="KW-0804">Transcription</keyword>
<keyword evidence="6" id="KW-1185">Reference proteome</keyword>
<dbReference type="InterPro" id="IPR000835">
    <property type="entry name" value="HTH_MarR-typ"/>
</dbReference>
<gene>
    <name evidence="5" type="ORF">ABZ568_13625</name>
</gene>
<evidence type="ECO:0000259" key="4">
    <source>
        <dbReference type="PROSITE" id="PS50995"/>
    </source>
</evidence>
<evidence type="ECO:0000313" key="5">
    <source>
        <dbReference type="EMBL" id="MEU2267432.1"/>
    </source>
</evidence>
<name>A0ABV2XTU3_9ACTN</name>
<evidence type="ECO:0000313" key="6">
    <source>
        <dbReference type="Proteomes" id="UP001550603"/>
    </source>
</evidence>
<dbReference type="Gene3D" id="1.10.10.10">
    <property type="entry name" value="Winged helix-like DNA-binding domain superfamily/Winged helix DNA-binding domain"/>
    <property type="match status" value="1"/>
</dbReference>
<dbReference type="InterPro" id="IPR036388">
    <property type="entry name" value="WH-like_DNA-bd_sf"/>
</dbReference>
<dbReference type="SMART" id="SM00347">
    <property type="entry name" value="HTH_MARR"/>
    <property type="match status" value="1"/>
</dbReference>
<dbReference type="Pfam" id="PF12802">
    <property type="entry name" value="MarR_2"/>
    <property type="match status" value="1"/>
</dbReference>
<organism evidence="5 6">
    <name type="scientific">Streptomyces olindensis</name>
    <dbReference type="NCBI Taxonomy" id="358823"/>
    <lineage>
        <taxon>Bacteria</taxon>
        <taxon>Bacillati</taxon>
        <taxon>Actinomycetota</taxon>
        <taxon>Actinomycetes</taxon>
        <taxon>Kitasatosporales</taxon>
        <taxon>Streptomycetaceae</taxon>
        <taxon>Streptomyces</taxon>
    </lineage>
</organism>
<accession>A0ABV2XTU3</accession>
<evidence type="ECO:0000256" key="2">
    <source>
        <dbReference type="ARBA" id="ARBA00023125"/>
    </source>
</evidence>
<keyword evidence="2" id="KW-0238">DNA-binding</keyword>
<proteinExistence type="predicted"/>
<reference evidence="5 6" key="1">
    <citation type="submission" date="2024-06" db="EMBL/GenBank/DDBJ databases">
        <title>The Natural Products Discovery Center: Release of the First 8490 Sequenced Strains for Exploring Actinobacteria Biosynthetic Diversity.</title>
        <authorList>
            <person name="Kalkreuter E."/>
            <person name="Kautsar S.A."/>
            <person name="Yang D."/>
            <person name="Bader C.D."/>
            <person name="Teijaro C.N."/>
            <person name="Fluegel L."/>
            <person name="Davis C.M."/>
            <person name="Simpson J.R."/>
            <person name="Lauterbach L."/>
            <person name="Steele A.D."/>
            <person name="Gui C."/>
            <person name="Meng S."/>
            <person name="Li G."/>
            <person name="Viehrig K."/>
            <person name="Ye F."/>
            <person name="Su P."/>
            <person name="Kiefer A.F."/>
            <person name="Nichols A."/>
            <person name="Cepeda A.J."/>
            <person name="Yan W."/>
            <person name="Fan B."/>
            <person name="Jiang Y."/>
            <person name="Adhikari A."/>
            <person name="Zheng C.-J."/>
            <person name="Schuster L."/>
            <person name="Cowan T.M."/>
            <person name="Smanski M.J."/>
            <person name="Chevrette M.G."/>
            <person name="De Carvalho L.P.S."/>
            <person name="Shen B."/>
        </authorList>
    </citation>
    <scope>NUCLEOTIDE SEQUENCE [LARGE SCALE GENOMIC DNA]</scope>
    <source>
        <strain evidence="5 6">NPDC019583</strain>
    </source>
</reference>